<dbReference type="Pfam" id="PF13867">
    <property type="entry name" value="SAP30_Sin3_bdg"/>
    <property type="match status" value="1"/>
</dbReference>
<sequence length="228" mass="24948">MPPAKSRPHEHDPRPDGTAAKPDKQRGRRNGANNLTNGSHLKETMSASTDFARHTGRGAGQQTQNASSGGMSWPSEDLSLLMNYRSSHRLDAPGAFKNPLAPAILGRGIGKYSPTMARKKNERRISKEQLATAVRKNFNALAVSESEVIVDLLYKVKMQGKLLPRYRTRCLVTILVNSDISTSFRQGIPPALRAAASSVIVPALEKSLQQDSESRFLRLPVGIDNPLQ</sequence>
<accession>A0ABR1LWW1</accession>
<feature type="compositionally biased region" description="Basic and acidic residues" evidence="1">
    <location>
        <begin position="7"/>
        <end position="25"/>
    </location>
</feature>
<feature type="region of interest" description="Disordered" evidence="1">
    <location>
        <begin position="53"/>
        <end position="72"/>
    </location>
</feature>
<dbReference type="InterPro" id="IPR038291">
    <property type="entry name" value="SAP30_C_sf"/>
</dbReference>
<protein>
    <recommendedName>
        <fullName evidence="2">Histone deacetylase complex subunit SAP30 Sin3 binding domain-containing protein</fullName>
    </recommendedName>
</protein>
<feature type="compositionally biased region" description="Polar residues" evidence="1">
    <location>
        <begin position="31"/>
        <end position="41"/>
    </location>
</feature>
<dbReference type="EMBL" id="JBBPEH010000004">
    <property type="protein sequence ID" value="KAK7539676.1"/>
    <property type="molecule type" value="Genomic_DNA"/>
</dbReference>
<feature type="region of interest" description="Disordered" evidence="1">
    <location>
        <begin position="1"/>
        <end position="41"/>
    </location>
</feature>
<gene>
    <name evidence="3" type="ORF">J3D65DRAFT_551179</name>
</gene>
<name>A0ABR1LWW1_9PEZI</name>
<organism evidence="3 4">
    <name type="scientific">Phyllosticta citribraziliensis</name>
    <dbReference type="NCBI Taxonomy" id="989973"/>
    <lineage>
        <taxon>Eukaryota</taxon>
        <taxon>Fungi</taxon>
        <taxon>Dikarya</taxon>
        <taxon>Ascomycota</taxon>
        <taxon>Pezizomycotina</taxon>
        <taxon>Dothideomycetes</taxon>
        <taxon>Dothideomycetes incertae sedis</taxon>
        <taxon>Botryosphaeriales</taxon>
        <taxon>Phyllostictaceae</taxon>
        <taxon>Phyllosticta</taxon>
    </lineage>
</organism>
<evidence type="ECO:0000259" key="2">
    <source>
        <dbReference type="Pfam" id="PF13867"/>
    </source>
</evidence>
<evidence type="ECO:0000313" key="3">
    <source>
        <dbReference type="EMBL" id="KAK7539676.1"/>
    </source>
</evidence>
<evidence type="ECO:0000256" key="1">
    <source>
        <dbReference type="SAM" id="MobiDB-lite"/>
    </source>
</evidence>
<reference evidence="3 4" key="1">
    <citation type="submission" date="2024-04" db="EMBL/GenBank/DDBJ databases">
        <title>Phyllosticta paracitricarpa is synonymous to the EU quarantine fungus P. citricarpa based on phylogenomic analyses.</title>
        <authorList>
            <consortium name="Lawrence Berkeley National Laboratory"/>
            <person name="Van ingen-buijs V.A."/>
            <person name="Van westerhoven A.C."/>
            <person name="Haridas S."/>
            <person name="Skiadas P."/>
            <person name="Martin F."/>
            <person name="Groenewald J.Z."/>
            <person name="Crous P.W."/>
            <person name="Seidl M.F."/>
        </authorList>
    </citation>
    <scope>NUCLEOTIDE SEQUENCE [LARGE SCALE GENOMIC DNA]</scope>
    <source>
        <strain evidence="3 4">CPC 17464</strain>
    </source>
</reference>
<dbReference type="Proteomes" id="UP001360953">
    <property type="component" value="Unassembled WGS sequence"/>
</dbReference>
<dbReference type="Gene3D" id="6.10.160.20">
    <property type="match status" value="1"/>
</dbReference>
<keyword evidence="4" id="KW-1185">Reference proteome</keyword>
<evidence type="ECO:0000313" key="4">
    <source>
        <dbReference type="Proteomes" id="UP001360953"/>
    </source>
</evidence>
<dbReference type="GeneID" id="92029932"/>
<feature type="domain" description="Histone deacetylase complex subunit SAP30 Sin3 binding" evidence="2">
    <location>
        <begin position="122"/>
        <end position="157"/>
    </location>
</feature>
<dbReference type="InterPro" id="IPR025718">
    <property type="entry name" value="SAP30_Sin3-bd"/>
</dbReference>
<comment type="caution">
    <text evidence="3">The sequence shown here is derived from an EMBL/GenBank/DDBJ whole genome shotgun (WGS) entry which is preliminary data.</text>
</comment>
<proteinExistence type="predicted"/>
<feature type="compositionally biased region" description="Polar residues" evidence="1">
    <location>
        <begin position="60"/>
        <end position="70"/>
    </location>
</feature>
<dbReference type="RefSeq" id="XP_066656947.1">
    <property type="nucleotide sequence ID" value="XM_066797026.1"/>
</dbReference>